<sequence length="317" mass="37521">MAFEEGTVNQAAQVQEKQHKNAPQPLGPESSTWRDFGSYLFHLMLPQAFVLQSAHPVIDAAVSKDKKYKYDPWGRAKGSVKLLWPVVYSRPEKAIEMGHRLREMHRQIKGVDKDGNKYHALDPEAYSWVHITGFDATLRMFEYFGRPVSREERARIFDEWKQMGSLLGIPDRNIPQTEDEYWKHFDYIIEERLIWGEVLDDLMDPAFYGNYPRPEEMKYLPMPIFRLLMGTMGWLMHKVTVATLPQNFRRKFNVEYTKSDQRFFKLFAWAVRTFYPLVPERMRYIPLAWKAIKDSRNHPDAYEHDYTDTNTNELVIS</sequence>
<dbReference type="AlphaFoldDB" id="A0A2K9LNI3"/>
<feature type="region of interest" description="Disordered" evidence="1">
    <location>
        <begin position="1"/>
        <end position="29"/>
    </location>
</feature>
<evidence type="ECO:0000313" key="3">
    <source>
        <dbReference type="EMBL" id="AUM13833.1"/>
    </source>
</evidence>
<protein>
    <recommendedName>
        <fullName evidence="2">ER-bound oxygenase mpaB/mpaB'/Rubber oxygenase catalytic domain-containing protein</fullName>
    </recommendedName>
</protein>
<dbReference type="KEGG" id="kak:Kalk_15975"/>
<dbReference type="Pfam" id="PF09995">
    <property type="entry name" value="MPAB_Lcp_cat"/>
    <property type="match status" value="1"/>
</dbReference>
<dbReference type="PANTHER" id="PTHR36151:SF3">
    <property type="entry name" value="ER-BOUND OXYGENASE MPAB_MPAB'_RUBBER OXYGENASE CATALYTIC DOMAIN-CONTAINING PROTEIN"/>
    <property type="match status" value="1"/>
</dbReference>
<name>A0A2K9LNI3_9GAMM</name>
<proteinExistence type="predicted"/>
<evidence type="ECO:0000256" key="1">
    <source>
        <dbReference type="SAM" id="MobiDB-lite"/>
    </source>
</evidence>
<reference evidence="4" key="1">
    <citation type="submission" date="2017-08" db="EMBL/GenBank/DDBJ databases">
        <title>Direct submision.</title>
        <authorList>
            <person name="Kim S.-J."/>
            <person name="Rhee S.-K."/>
        </authorList>
    </citation>
    <scope>NUCLEOTIDE SEQUENCE [LARGE SCALE GENOMIC DNA]</scope>
    <source>
        <strain evidence="4">GI5</strain>
    </source>
</reference>
<gene>
    <name evidence="3" type="ORF">Kalk_15975</name>
</gene>
<evidence type="ECO:0000259" key="2">
    <source>
        <dbReference type="Pfam" id="PF09995"/>
    </source>
</evidence>
<dbReference type="GO" id="GO:0016491">
    <property type="term" value="F:oxidoreductase activity"/>
    <property type="evidence" value="ECO:0007669"/>
    <property type="project" value="InterPro"/>
</dbReference>
<accession>A0A2K9LNI3</accession>
<organism evidence="3 4">
    <name type="scientific">Ketobacter alkanivorans</name>
    <dbReference type="NCBI Taxonomy" id="1917421"/>
    <lineage>
        <taxon>Bacteria</taxon>
        <taxon>Pseudomonadati</taxon>
        <taxon>Pseudomonadota</taxon>
        <taxon>Gammaproteobacteria</taxon>
        <taxon>Pseudomonadales</taxon>
        <taxon>Ketobacteraceae</taxon>
        <taxon>Ketobacter</taxon>
    </lineage>
</organism>
<dbReference type="Proteomes" id="UP000235116">
    <property type="component" value="Chromosome"/>
</dbReference>
<evidence type="ECO:0000313" key="4">
    <source>
        <dbReference type="Proteomes" id="UP000235116"/>
    </source>
</evidence>
<feature type="domain" description="ER-bound oxygenase mpaB/mpaB'/Rubber oxygenase catalytic" evidence="2">
    <location>
        <begin position="33"/>
        <end position="273"/>
    </location>
</feature>
<dbReference type="PANTHER" id="PTHR36151">
    <property type="entry name" value="BLR2777 PROTEIN"/>
    <property type="match status" value="1"/>
</dbReference>
<keyword evidence="4" id="KW-1185">Reference proteome</keyword>
<dbReference type="OrthoDB" id="3456672at2"/>
<dbReference type="EMBL" id="CP022684">
    <property type="protein sequence ID" value="AUM13833.1"/>
    <property type="molecule type" value="Genomic_DNA"/>
</dbReference>
<dbReference type="InterPro" id="IPR018713">
    <property type="entry name" value="MPAB/Lcp_cat_dom"/>
</dbReference>